<evidence type="ECO:0000313" key="3">
    <source>
        <dbReference type="EMBL" id="OTF75792.1"/>
    </source>
</evidence>
<feature type="chain" id="PRO_5013119146" description="Secreted protein" evidence="2">
    <location>
        <begin position="24"/>
        <end position="72"/>
    </location>
</feature>
<dbReference type="Proteomes" id="UP000194236">
    <property type="component" value="Unassembled WGS sequence"/>
</dbReference>
<gene>
    <name evidence="3" type="ORF">BLA29_013779</name>
</gene>
<evidence type="ECO:0000256" key="1">
    <source>
        <dbReference type="SAM" id="MobiDB-lite"/>
    </source>
</evidence>
<evidence type="ECO:0008006" key="5">
    <source>
        <dbReference type="Google" id="ProtNLM"/>
    </source>
</evidence>
<keyword evidence="2" id="KW-0732">Signal</keyword>
<keyword evidence="4" id="KW-1185">Reference proteome</keyword>
<accession>A0A1Y3B4L5</accession>
<evidence type="ECO:0000313" key="4">
    <source>
        <dbReference type="Proteomes" id="UP000194236"/>
    </source>
</evidence>
<feature type="region of interest" description="Disordered" evidence="1">
    <location>
        <begin position="37"/>
        <end position="72"/>
    </location>
</feature>
<reference evidence="3 4" key="1">
    <citation type="submission" date="2017-03" db="EMBL/GenBank/DDBJ databases">
        <title>Genome Survey of Euroglyphus maynei.</title>
        <authorList>
            <person name="Arlian L.G."/>
            <person name="Morgan M.S."/>
            <person name="Rider S.D."/>
        </authorList>
    </citation>
    <scope>NUCLEOTIDE SEQUENCE [LARGE SCALE GENOMIC DNA]</scope>
    <source>
        <strain evidence="3">Arlian Lab</strain>
        <tissue evidence="3">Whole body</tissue>
    </source>
</reference>
<protein>
    <recommendedName>
        <fullName evidence="5">Secreted protein</fullName>
    </recommendedName>
</protein>
<evidence type="ECO:0000256" key="2">
    <source>
        <dbReference type="SAM" id="SignalP"/>
    </source>
</evidence>
<feature type="signal peptide" evidence="2">
    <location>
        <begin position="1"/>
        <end position="23"/>
    </location>
</feature>
<comment type="caution">
    <text evidence="3">The sequence shown here is derived from an EMBL/GenBank/DDBJ whole genome shotgun (WGS) entry which is preliminary data.</text>
</comment>
<name>A0A1Y3B4L5_EURMA</name>
<proteinExistence type="predicted"/>
<dbReference type="EMBL" id="MUJZ01040356">
    <property type="protein sequence ID" value="OTF75792.1"/>
    <property type="molecule type" value="Genomic_DNA"/>
</dbReference>
<organism evidence="3 4">
    <name type="scientific">Euroglyphus maynei</name>
    <name type="common">Mayne's house dust mite</name>
    <dbReference type="NCBI Taxonomy" id="6958"/>
    <lineage>
        <taxon>Eukaryota</taxon>
        <taxon>Metazoa</taxon>
        <taxon>Ecdysozoa</taxon>
        <taxon>Arthropoda</taxon>
        <taxon>Chelicerata</taxon>
        <taxon>Arachnida</taxon>
        <taxon>Acari</taxon>
        <taxon>Acariformes</taxon>
        <taxon>Sarcoptiformes</taxon>
        <taxon>Astigmata</taxon>
        <taxon>Psoroptidia</taxon>
        <taxon>Analgoidea</taxon>
        <taxon>Pyroglyphidae</taxon>
        <taxon>Pyroglyphinae</taxon>
        <taxon>Euroglyphus</taxon>
    </lineage>
</organism>
<sequence length="72" mass="7924">MHLSAFTFLMIGVILECGTICLAGRIKNLYDDEDEQTLEMKSVEPPPQTEEAQPQPAITVTNLEKSEGTKAT</sequence>
<dbReference type="AlphaFoldDB" id="A0A1Y3B4L5"/>